<evidence type="ECO:0000256" key="1">
    <source>
        <dbReference type="ARBA" id="ARBA00022729"/>
    </source>
</evidence>
<evidence type="ECO:0000259" key="2">
    <source>
        <dbReference type="PROSITE" id="PS50914"/>
    </source>
</evidence>
<gene>
    <name evidence="3" type="ORF">RHP49_02290</name>
</gene>
<organism evidence="3 4">
    <name type="scientific">Thalassobellus suaedae</name>
    <dbReference type="NCBI Taxonomy" id="3074124"/>
    <lineage>
        <taxon>Bacteria</taxon>
        <taxon>Pseudomonadati</taxon>
        <taxon>Bacteroidota</taxon>
        <taxon>Flavobacteriia</taxon>
        <taxon>Flavobacteriales</taxon>
        <taxon>Flavobacteriaceae</taxon>
        <taxon>Thalassobellus</taxon>
    </lineage>
</organism>
<evidence type="ECO:0000313" key="4">
    <source>
        <dbReference type="Proteomes" id="UP001303407"/>
    </source>
</evidence>
<dbReference type="SMART" id="SM00749">
    <property type="entry name" value="BON"/>
    <property type="match status" value="3"/>
</dbReference>
<evidence type="ECO:0000313" key="3">
    <source>
        <dbReference type="EMBL" id="WNH13090.1"/>
    </source>
</evidence>
<accession>A0ABY9Y4C5</accession>
<dbReference type="PANTHER" id="PTHR34606">
    <property type="entry name" value="BON DOMAIN-CONTAINING PROTEIN"/>
    <property type="match status" value="1"/>
</dbReference>
<dbReference type="Proteomes" id="UP001303407">
    <property type="component" value="Chromosome"/>
</dbReference>
<sequence>MRTDAQIKQDILDQLEFQPNIEETKIGVVVKDGVALLTGSVFSYASKIAIVKAIKKVAGVKGIAEGIKIGYMSNLNKTDTEIANSAIKAIEWHTSIPNNKIIIEVDNGWITLSGELEWAYQKDAARRTVEYLSGVKGVTNHITFKQTSIHPKDIKKKITKAFERSAMIDALGIAVETTDHAVKLTGKVRSIAEKEAAQKAAFNAPGVYAVQNELKIEY</sequence>
<dbReference type="Pfam" id="PF04972">
    <property type="entry name" value="BON"/>
    <property type="match status" value="3"/>
</dbReference>
<dbReference type="Gene3D" id="3.30.1340.30">
    <property type="match status" value="3"/>
</dbReference>
<keyword evidence="4" id="KW-1185">Reference proteome</keyword>
<reference evidence="3 4" key="1">
    <citation type="submission" date="2023-09" db="EMBL/GenBank/DDBJ databases">
        <title>Thalassobella suaedae gen. nov., sp. nov., a marine bacterium of the family Flavobacteriaceae isolated from a halophyte Suaeda japonica.</title>
        <authorList>
            <person name="Lee S.Y."/>
            <person name="Hwang C.Y."/>
        </authorList>
    </citation>
    <scope>NUCLEOTIDE SEQUENCE [LARGE SCALE GENOMIC DNA]</scope>
    <source>
        <strain evidence="3 4">HL-DH10</strain>
    </source>
</reference>
<keyword evidence="1" id="KW-0732">Signal</keyword>
<dbReference type="EMBL" id="CP134536">
    <property type="protein sequence ID" value="WNH13090.1"/>
    <property type="molecule type" value="Genomic_DNA"/>
</dbReference>
<dbReference type="InterPro" id="IPR051686">
    <property type="entry name" value="Lipoprotein_DolP"/>
</dbReference>
<dbReference type="PANTHER" id="PTHR34606:SF4">
    <property type="entry name" value="OUTER MEMBRANE LIPOPROTEIN DOLP"/>
    <property type="match status" value="1"/>
</dbReference>
<feature type="domain" description="BON" evidence="2">
    <location>
        <begin position="3"/>
        <end position="71"/>
    </location>
</feature>
<proteinExistence type="predicted"/>
<feature type="domain" description="BON" evidence="2">
    <location>
        <begin position="78"/>
        <end position="146"/>
    </location>
</feature>
<feature type="domain" description="BON" evidence="2">
    <location>
        <begin position="150"/>
        <end position="218"/>
    </location>
</feature>
<dbReference type="PROSITE" id="PS50914">
    <property type="entry name" value="BON"/>
    <property type="match status" value="3"/>
</dbReference>
<name>A0ABY9Y4C5_9FLAO</name>
<dbReference type="RefSeq" id="WP_415863068.1">
    <property type="nucleotide sequence ID" value="NZ_CP134536.1"/>
</dbReference>
<protein>
    <submittedName>
        <fullName evidence="3">BON domain-containing protein</fullName>
    </submittedName>
</protein>
<dbReference type="InterPro" id="IPR014004">
    <property type="entry name" value="Transpt-assoc_nodulatn_dom_bac"/>
</dbReference>
<dbReference type="InterPro" id="IPR007055">
    <property type="entry name" value="BON_dom"/>
</dbReference>